<organism evidence="3 4">
    <name type="scientific">Mariprofundus micogutta</name>
    <dbReference type="NCBI Taxonomy" id="1921010"/>
    <lineage>
        <taxon>Bacteria</taxon>
        <taxon>Pseudomonadati</taxon>
        <taxon>Pseudomonadota</taxon>
        <taxon>Candidatius Mariprofundia</taxon>
        <taxon>Mariprofundales</taxon>
        <taxon>Mariprofundaceae</taxon>
        <taxon>Mariprofundus</taxon>
    </lineage>
</organism>
<feature type="binding site" evidence="2">
    <location>
        <begin position="199"/>
        <end position="201"/>
    </location>
    <ligand>
        <name>substrate</name>
    </ligand>
</feature>
<feature type="binding site" evidence="2">
    <location>
        <position position="193"/>
    </location>
    <ligand>
        <name>substrate</name>
    </ligand>
</feature>
<evidence type="ECO:0000256" key="1">
    <source>
        <dbReference type="ARBA" id="ARBA00022679"/>
    </source>
</evidence>
<feature type="active site" evidence="2">
    <location>
        <position position="22"/>
    </location>
</feature>
<dbReference type="PANTHER" id="PTHR10291:SF0">
    <property type="entry name" value="DEHYDRODOLICHYL DIPHOSPHATE SYNTHASE 2"/>
    <property type="match status" value="1"/>
</dbReference>
<feature type="binding site" evidence="2">
    <location>
        <position position="212"/>
    </location>
    <ligand>
        <name>Mg(2+)</name>
        <dbReference type="ChEBI" id="CHEBI:18420"/>
    </ligand>
</feature>
<feature type="binding site" evidence="2">
    <location>
        <position position="22"/>
    </location>
    <ligand>
        <name>Mg(2+)</name>
        <dbReference type="ChEBI" id="CHEBI:18420"/>
    </ligand>
</feature>
<protein>
    <recommendedName>
        <fullName evidence="2">Isoprenyl transferase</fullName>
        <ecNumber evidence="2">2.5.1.-</ecNumber>
    </recommendedName>
</protein>
<dbReference type="EC" id="2.5.1.-" evidence="2"/>
<keyword evidence="2" id="KW-0479">Metal-binding</keyword>
<dbReference type="STRING" id="1921010.MMIC_P0129"/>
<feature type="active site" description="Proton acceptor" evidence="2">
    <location>
        <position position="70"/>
    </location>
</feature>
<gene>
    <name evidence="3" type="ORF">MMIC_P0129</name>
</gene>
<keyword evidence="2" id="KW-0460">Magnesium</keyword>
<dbReference type="SUPFAM" id="SSF64005">
    <property type="entry name" value="Undecaprenyl diphosphate synthase"/>
    <property type="match status" value="1"/>
</dbReference>
<accession>A0A1L8CJY5</accession>
<keyword evidence="1 2" id="KW-0808">Transferase</keyword>
<dbReference type="PANTHER" id="PTHR10291">
    <property type="entry name" value="DEHYDRODOLICHYL DIPHOSPHATE SYNTHASE FAMILY MEMBER"/>
    <property type="match status" value="1"/>
</dbReference>
<dbReference type="CDD" id="cd00475">
    <property type="entry name" value="Cis_IPPS"/>
    <property type="match status" value="1"/>
</dbReference>
<keyword evidence="4" id="KW-1185">Reference proteome</keyword>
<sequence>MSPSSQMDQSHLIPGHVGIVMDGNGRWAKARGKGRLEGHKQGAQVARNVVEWAKDLGIRQISLYAFSTENWERPKLEVRGLMSLLSILLPKTLPEMMENGVRFRVLGDIAPLPGSARRAVEKAVSATAANKDIDLILCLNYGGQQEILVAVRKALVWANEQENGETALNTLTPEIFRSLMWRRDMAPLDLLIRTGGEQRISNFHLWDAAYAELYFTDVYWPDFSKKDLQEALSDYASRERRYGQTSEQVG</sequence>
<dbReference type="GO" id="GO:0000287">
    <property type="term" value="F:magnesium ion binding"/>
    <property type="evidence" value="ECO:0007669"/>
    <property type="project" value="UniProtKB-UniRule"/>
</dbReference>
<comment type="function">
    <text evidence="2">Catalyzes the condensation of isopentenyl diphosphate (IPP) with allylic pyrophosphates generating different type of terpenoids.</text>
</comment>
<dbReference type="InterPro" id="IPR001441">
    <property type="entry name" value="UPP_synth-like"/>
</dbReference>
<feature type="binding site" evidence="2">
    <location>
        <position position="39"/>
    </location>
    <ligand>
        <name>substrate</name>
    </ligand>
</feature>
<dbReference type="GO" id="GO:0016094">
    <property type="term" value="P:polyprenol biosynthetic process"/>
    <property type="evidence" value="ECO:0007669"/>
    <property type="project" value="TreeGrafter"/>
</dbReference>
<evidence type="ECO:0000256" key="2">
    <source>
        <dbReference type="HAMAP-Rule" id="MF_01139"/>
    </source>
</evidence>
<dbReference type="AlphaFoldDB" id="A0A1L8CJY5"/>
<comment type="subunit">
    <text evidence="2">Homodimer.</text>
</comment>
<dbReference type="NCBIfam" id="TIGR00055">
    <property type="entry name" value="uppS"/>
    <property type="match status" value="1"/>
</dbReference>
<dbReference type="HAMAP" id="MF_01139">
    <property type="entry name" value="ISPT"/>
    <property type="match status" value="1"/>
</dbReference>
<evidence type="ECO:0000313" key="3">
    <source>
        <dbReference type="EMBL" id="GAV19200.1"/>
    </source>
</evidence>
<dbReference type="Pfam" id="PF01255">
    <property type="entry name" value="Prenyltransf"/>
    <property type="match status" value="1"/>
</dbReference>
<comment type="cofactor">
    <cofactor evidence="2">
        <name>Mg(2+)</name>
        <dbReference type="ChEBI" id="CHEBI:18420"/>
    </cofactor>
    <text evidence="2">Binds 2 magnesium ions per subunit.</text>
</comment>
<proteinExistence type="inferred from homology"/>
<feature type="binding site" evidence="2">
    <location>
        <position position="27"/>
    </location>
    <ligand>
        <name>substrate</name>
    </ligand>
</feature>
<dbReference type="Gene3D" id="3.40.1180.10">
    <property type="entry name" value="Decaprenyl diphosphate synthase-like"/>
    <property type="match status" value="1"/>
</dbReference>
<feature type="binding site" evidence="2">
    <location>
        <position position="71"/>
    </location>
    <ligand>
        <name>substrate</name>
    </ligand>
</feature>
<name>A0A1L8CJY5_9PROT</name>
<dbReference type="InterPro" id="IPR036424">
    <property type="entry name" value="UPP_synth-like_sf"/>
</dbReference>
<comment type="caution">
    <text evidence="3">The sequence shown here is derived from an EMBL/GenBank/DDBJ whole genome shotgun (WGS) entry which is preliminary data.</text>
</comment>
<dbReference type="Proteomes" id="UP000231632">
    <property type="component" value="Unassembled WGS sequence"/>
</dbReference>
<reference evidence="3 4" key="1">
    <citation type="journal article" date="2017" name="Arch. Microbiol.">
        <title>Mariprofundus micogutta sp. nov., a novel iron-oxidizing zetaproteobacterium isolated from a deep-sea hydrothermal field at the Bayonnaise knoll of the Izu-Ogasawara arc, and a description of Mariprofundales ord. nov. and Zetaproteobacteria classis nov.</title>
        <authorList>
            <person name="Makita H."/>
            <person name="Tanaka E."/>
            <person name="Mitsunobu S."/>
            <person name="Miyazaki M."/>
            <person name="Nunoura T."/>
            <person name="Uematsu K."/>
            <person name="Takaki Y."/>
            <person name="Nishi S."/>
            <person name="Shimamura S."/>
            <person name="Takai K."/>
        </authorList>
    </citation>
    <scope>NUCLEOTIDE SEQUENCE [LARGE SCALE GENOMIC DNA]</scope>
    <source>
        <strain evidence="3 4">ET2</strain>
    </source>
</reference>
<comment type="similarity">
    <text evidence="2">Belongs to the UPP synthase family.</text>
</comment>
<feature type="binding site" evidence="2">
    <location>
        <begin position="67"/>
        <end position="69"/>
    </location>
    <ligand>
        <name>substrate</name>
    </ligand>
</feature>
<dbReference type="GO" id="GO:0045547">
    <property type="term" value="F:ditrans,polycis-polyprenyl diphosphate synthase [(2E,6E)-farnesyl diphosphate specific] activity"/>
    <property type="evidence" value="ECO:0007669"/>
    <property type="project" value="TreeGrafter"/>
</dbReference>
<feature type="binding site" evidence="2">
    <location>
        <position position="35"/>
    </location>
    <ligand>
        <name>substrate</name>
    </ligand>
</feature>
<feature type="binding site" evidence="2">
    <location>
        <begin position="23"/>
        <end position="26"/>
    </location>
    <ligand>
        <name>substrate</name>
    </ligand>
</feature>
<evidence type="ECO:0000313" key="4">
    <source>
        <dbReference type="Proteomes" id="UP000231632"/>
    </source>
</evidence>
<dbReference type="EMBL" id="BDFD01000001">
    <property type="protein sequence ID" value="GAV19200.1"/>
    <property type="molecule type" value="Genomic_DNA"/>
</dbReference>
<feature type="binding site" evidence="2">
    <location>
        <position position="73"/>
    </location>
    <ligand>
        <name>substrate</name>
    </ligand>
</feature>